<comment type="caution">
    <text evidence="1">The sequence shown here is derived from an EMBL/GenBank/DDBJ whole genome shotgun (WGS) entry which is preliminary data.</text>
</comment>
<organism evidence="1 2">
    <name type="scientific">Mucuna pruriens</name>
    <name type="common">Velvet bean</name>
    <name type="synonym">Dolichos pruriens</name>
    <dbReference type="NCBI Taxonomy" id="157652"/>
    <lineage>
        <taxon>Eukaryota</taxon>
        <taxon>Viridiplantae</taxon>
        <taxon>Streptophyta</taxon>
        <taxon>Embryophyta</taxon>
        <taxon>Tracheophyta</taxon>
        <taxon>Spermatophyta</taxon>
        <taxon>Magnoliopsida</taxon>
        <taxon>eudicotyledons</taxon>
        <taxon>Gunneridae</taxon>
        <taxon>Pentapetalae</taxon>
        <taxon>rosids</taxon>
        <taxon>fabids</taxon>
        <taxon>Fabales</taxon>
        <taxon>Fabaceae</taxon>
        <taxon>Papilionoideae</taxon>
        <taxon>50 kb inversion clade</taxon>
        <taxon>NPAAA clade</taxon>
        <taxon>indigoferoid/millettioid clade</taxon>
        <taxon>Phaseoleae</taxon>
        <taxon>Mucuna</taxon>
    </lineage>
</organism>
<accession>A0A371H3R2</accession>
<name>A0A371H3R2_MUCPR</name>
<dbReference type="Proteomes" id="UP000257109">
    <property type="component" value="Unassembled WGS sequence"/>
</dbReference>
<dbReference type="AlphaFoldDB" id="A0A371H3R2"/>
<proteinExistence type="predicted"/>
<feature type="non-terminal residue" evidence="1">
    <location>
        <position position="1"/>
    </location>
</feature>
<reference evidence="1" key="1">
    <citation type="submission" date="2018-05" db="EMBL/GenBank/DDBJ databases">
        <title>Draft genome of Mucuna pruriens seed.</title>
        <authorList>
            <person name="Nnadi N.E."/>
            <person name="Vos R."/>
            <person name="Hasami M.H."/>
            <person name="Devisetty U.K."/>
            <person name="Aguiy J.C."/>
        </authorList>
    </citation>
    <scope>NUCLEOTIDE SEQUENCE [LARGE SCALE GENOMIC DNA]</scope>
    <source>
        <strain evidence="1">JCA_2017</strain>
    </source>
</reference>
<dbReference type="EMBL" id="QJKJ01003652">
    <property type="protein sequence ID" value="RDX97458.1"/>
    <property type="molecule type" value="Genomic_DNA"/>
</dbReference>
<keyword evidence="2" id="KW-1185">Reference proteome</keyword>
<evidence type="ECO:0000313" key="1">
    <source>
        <dbReference type="EMBL" id="RDX97458.1"/>
    </source>
</evidence>
<protein>
    <submittedName>
        <fullName evidence="1">Uncharacterized protein</fullName>
    </submittedName>
</protein>
<evidence type="ECO:0000313" key="2">
    <source>
        <dbReference type="Proteomes" id="UP000257109"/>
    </source>
</evidence>
<gene>
    <name evidence="1" type="ORF">CR513_19766</name>
</gene>
<sequence>MTKNGSTSNVLKASEESVDFEDNNKALNSRDKDDEIFIMSKKLEGCLKRKGNINLTRRRNSPKRTRANICLMDDTNNEAYKKNTKNVCSKTEALKSENVKLKVEFDVLKIKLRKVQVHAKITHVVEVIRLKEKVSLVDEVLVWTMKNV</sequence>